<dbReference type="AlphaFoldDB" id="A0A4R6YL57"/>
<accession>A0A4R6YL57</accession>
<evidence type="ECO:0000313" key="3">
    <source>
        <dbReference type="Proteomes" id="UP000295293"/>
    </source>
</evidence>
<dbReference type="SUPFAM" id="SSF51658">
    <property type="entry name" value="Xylose isomerase-like"/>
    <property type="match status" value="1"/>
</dbReference>
<feature type="region of interest" description="Disordered" evidence="1">
    <location>
        <begin position="1"/>
        <end position="26"/>
    </location>
</feature>
<proteinExistence type="predicted"/>
<dbReference type="NCBIfam" id="NF003818">
    <property type="entry name" value="PRK05409.1"/>
    <property type="match status" value="1"/>
</dbReference>
<gene>
    <name evidence="2" type="ORF">DFR29_12311</name>
</gene>
<dbReference type="Gene3D" id="3.20.20.150">
    <property type="entry name" value="Divalent-metal-dependent TIM barrel enzymes"/>
    <property type="match status" value="1"/>
</dbReference>
<evidence type="ECO:0000313" key="2">
    <source>
        <dbReference type="EMBL" id="TDR37837.1"/>
    </source>
</evidence>
<keyword evidence="3" id="KW-1185">Reference proteome</keyword>
<dbReference type="PANTHER" id="PTHR42194">
    <property type="entry name" value="UPF0276 PROTEIN HI_1600"/>
    <property type="match status" value="1"/>
</dbReference>
<name>A0A4R6YL57_9GAMM</name>
<dbReference type="Proteomes" id="UP000295293">
    <property type="component" value="Unassembled WGS sequence"/>
</dbReference>
<dbReference type="InterPro" id="IPR036237">
    <property type="entry name" value="Xyl_isomerase-like_sf"/>
</dbReference>
<dbReference type="InterPro" id="IPR007801">
    <property type="entry name" value="MbnB/TglH/ChrH"/>
</dbReference>
<comment type="caution">
    <text evidence="2">The sequence shown here is derived from an EMBL/GenBank/DDBJ whole genome shotgun (WGS) entry which is preliminary data.</text>
</comment>
<dbReference type="RefSeq" id="WP_208113741.1">
    <property type="nucleotide sequence ID" value="NZ_SNZH01000023.1"/>
</dbReference>
<dbReference type="Pfam" id="PF05114">
    <property type="entry name" value="MbnB_TglH_ChrH"/>
    <property type="match status" value="1"/>
</dbReference>
<sequence length="333" mass="36475">MPEATAASGDKAATAQQNKGTRPQSALGLGVGLRNTHFDHILAEQPAVDWFEAISENFMDSGGRPRAVLRQIAQRYPLVLHGVSLSIGSTDPLDRGYVQRLRRLADEVDARWVSDHLCWTGVLGINSHDLLPLPLNAEVLAHVTSRVHAVQEWLGRPLVLENPSTYLRFRDSTLGEPDFLRALCEATGCQLLLDVNNVFVSCYNAGTDAQAYLDAFPFERVVQLHLAGHQHCGTHIVDTHDRAVSEPVWQLFRCAWQRSGGAATLLEWDGNVPAFPQLHAEVLRARQFMHDASPAHATAAALAATPAAVDEGLSTPVDFLVPDVMQRSRLQPA</sequence>
<feature type="compositionally biased region" description="Low complexity" evidence="1">
    <location>
        <begin position="1"/>
        <end position="15"/>
    </location>
</feature>
<protein>
    <submittedName>
        <fullName evidence="2">Uncharacterized protein</fullName>
    </submittedName>
</protein>
<dbReference type="EMBL" id="SNZH01000023">
    <property type="protein sequence ID" value="TDR37837.1"/>
    <property type="molecule type" value="Genomic_DNA"/>
</dbReference>
<reference evidence="2 3" key="1">
    <citation type="submission" date="2019-03" db="EMBL/GenBank/DDBJ databases">
        <title>Genomic Encyclopedia of Type Strains, Phase IV (KMG-IV): sequencing the most valuable type-strain genomes for metagenomic binning, comparative biology and taxonomic classification.</title>
        <authorList>
            <person name="Goeker M."/>
        </authorList>
    </citation>
    <scope>NUCLEOTIDE SEQUENCE [LARGE SCALE GENOMIC DNA]</scope>
    <source>
        <strain evidence="2 3">DSM 21667</strain>
    </source>
</reference>
<evidence type="ECO:0000256" key="1">
    <source>
        <dbReference type="SAM" id="MobiDB-lite"/>
    </source>
</evidence>
<organism evidence="2 3">
    <name type="scientific">Tahibacter aquaticus</name>
    <dbReference type="NCBI Taxonomy" id="520092"/>
    <lineage>
        <taxon>Bacteria</taxon>
        <taxon>Pseudomonadati</taxon>
        <taxon>Pseudomonadota</taxon>
        <taxon>Gammaproteobacteria</taxon>
        <taxon>Lysobacterales</taxon>
        <taxon>Rhodanobacteraceae</taxon>
        <taxon>Tahibacter</taxon>
    </lineage>
</organism>
<dbReference type="PANTHER" id="PTHR42194:SF1">
    <property type="entry name" value="UPF0276 PROTEIN HI_1600"/>
    <property type="match status" value="1"/>
</dbReference>